<keyword evidence="7" id="KW-0732">Signal</keyword>
<dbReference type="GO" id="GO:0016020">
    <property type="term" value="C:membrane"/>
    <property type="evidence" value="ECO:0007669"/>
    <property type="project" value="TreeGrafter"/>
</dbReference>
<dbReference type="Pfam" id="PF01435">
    <property type="entry name" value="Peptidase_M48"/>
    <property type="match status" value="1"/>
</dbReference>
<comment type="caution">
    <text evidence="9">The sequence shown here is derived from an EMBL/GenBank/DDBJ whole genome shotgun (WGS) entry which is preliminary data.</text>
</comment>
<comment type="cofactor">
    <cofactor evidence="6">
        <name>Zn(2+)</name>
        <dbReference type="ChEBI" id="CHEBI:29105"/>
    </cofactor>
    <text evidence="6">Binds 1 zinc ion per subunit.</text>
</comment>
<dbReference type="InParanoid" id="A0A317ZLI8"/>
<evidence type="ECO:0000256" key="1">
    <source>
        <dbReference type="ARBA" id="ARBA00022670"/>
    </source>
</evidence>
<dbReference type="OrthoDB" id="9810445at2"/>
<organism evidence="9 10">
    <name type="scientific">Coraliomargarita sinensis</name>
    <dbReference type="NCBI Taxonomy" id="2174842"/>
    <lineage>
        <taxon>Bacteria</taxon>
        <taxon>Pseudomonadati</taxon>
        <taxon>Verrucomicrobiota</taxon>
        <taxon>Opitutia</taxon>
        <taxon>Puniceicoccales</taxon>
        <taxon>Coraliomargaritaceae</taxon>
        <taxon>Coraliomargarita</taxon>
    </lineage>
</organism>
<dbReference type="Gene3D" id="3.30.2010.10">
    <property type="entry name" value="Metalloproteases ('zincins'), catalytic domain"/>
    <property type="match status" value="1"/>
</dbReference>
<dbReference type="EMBL" id="QHJQ01000004">
    <property type="protein sequence ID" value="PXA04241.1"/>
    <property type="molecule type" value="Genomic_DNA"/>
</dbReference>
<dbReference type="PROSITE" id="PS51257">
    <property type="entry name" value="PROKAR_LIPOPROTEIN"/>
    <property type="match status" value="1"/>
</dbReference>
<proteinExistence type="inferred from homology"/>
<evidence type="ECO:0000256" key="6">
    <source>
        <dbReference type="RuleBase" id="RU003983"/>
    </source>
</evidence>
<dbReference type="Proteomes" id="UP000247099">
    <property type="component" value="Unassembled WGS sequence"/>
</dbReference>
<comment type="similarity">
    <text evidence="6">Belongs to the peptidase M48 family.</text>
</comment>
<evidence type="ECO:0000256" key="7">
    <source>
        <dbReference type="SAM" id="SignalP"/>
    </source>
</evidence>
<feature type="signal peptide" evidence="7">
    <location>
        <begin position="1"/>
        <end position="19"/>
    </location>
</feature>
<evidence type="ECO:0000256" key="5">
    <source>
        <dbReference type="ARBA" id="ARBA00023049"/>
    </source>
</evidence>
<name>A0A317ZLI8_9BACT</name>
<keyword evidence="2" id="KW-0479">Metal-binding</keyword>
<evidence type="ECO:0000256" key="3">
    <source>
        <dbReference type="ARBA" id="ARBA00022801"/>
    </source>
</evidence>
<feature type="domain" description="Peptidase M48" evidence="8">
    <location>
        <begin position="62"/>
        <end position="249"/>
    </location>
</feature>
<dbReference type="PANTHER" id="PTHR22726">
    <property type="entry name" value="METALLOENDOPEPTIDASE OMA1"/>
    <property type="match status" value="1"/>
</dbReference>
<keyword evidence="10" id="KW-1185">Reference proteome</keyword>
<dbReference type="RefSeq" id="WP_110130696.1">
    <property type="nucleotide sequence ID" value="NZ_QHJQ01000004.1"/>
</dbReference>
<dbReference type="AlphaFoldDB" id="A0A317ZLI8"/>
<keyword evidence="5 6" id="KW-0482">Metalloprotease</keyword>
<accession>A0A317ZLI8</accession>
<evidence type="ECO:0000313" key="9">
    <source>
        <dbReference type="EMBL" id="PXA04241.1"/>
    </source>
</evidence>
<sequence>MKSKLAHLLSALLLGLFLAGCTTVPQTGRSAFHLVSPDALASTAAAQFGEIKQKTPISRDPKLNSMVQRVGDRIAYVAAPDLPNANWEFVVFDDDQINAFAMPGGKVAVYSGLFKVVQSEADLAIVMGHEIAHVVAGHSAERVSQQMLAAGGALALQIGANQAELSSSEKQILMAAYGAGATVGVMLPYSRLHESEADEIGLIYAAKAGYDPRAAIPFWQRMEAQKQISPPELLSTHPSDSTRMRKLNALMPRAVQIYQNR</sequence>
<gene>
    <name evidence="9" type="ORF">DDZ13_06795</name>
</gene>
<protein>
    <submittedName>
        <fullName evidence="9">Peptidase M48 family protein</fullName>
    </submittedName>
</protein>
<evidence type="ECO:0000256" key="2">
    <source>
        <dbReference type="ARBA" id="ARBA00022723"/>
    </source>
</evidence>
<keyword evidence="1 6" id="KW-0645">Protease</keyword>
<keyword evidence="4 6" id="KW-0862">Zinc</keyword>
<dbReference type="GO" id="GO:0046872">
    <property type="term" value="F:metal ion binding"/>
    <property type="evidence" value="ECO:0007669"/>
    <property type="project" value="UniProtKB-KW"/>
</dbReference>
<dbReference type="InterPro" id="IPR001915">
    <property type="entry name" value="Peptidase_M48"/>
</dbReference>
<dbReference type="CDD" id="cd07331">
    <property type="entry name" value="M48C_Oma1_like"/>
    <property type="match status" value="1"/>
</dbReference>
<dbReference type="InterPro" id="IPR051156">
    <property type="entry name" value="Mito/Outer_Membr_Metalloprot"/>
</dbReference>
<feature type="chain" id="PRO_5016467594" evidence="7">
    <location>
        <begin position="20"/>
        <end position="261"/>
    </location>
</feature>
<evidence type="ECO:0000256" key="4">
    <source>
        <dbReference type="ARBA" id="ARBA00022833"/>
    </source>
</evidence>
<dbReference type="FunCoup" id="A0A317ZLI8">
    <property type="interactions" value="98"/>
</dbReference>
<dbReference type="GO" id="GO:0004222">
    <property type="term" value="F:metalloendopeptidase activity"/>
    <property type="evidence" value="ECO:0007669"/>
    <property type="project" value="InterPro"/>
</dbReference>
<evidence type="ECO:0000313" key="10">
    <source>
        <dbReference type="Proteomes" id="UP000247099"/>
    </source>
</evidence>
<keyword evidence="3 6" id="KW-0378">Hydrolase</keyword>
<dbReference type="GO" id="GO:0051603">
    <property type="term" value="P:proteolysis involved in protein catabolic process"/>
    <property type="evidence" value="ECO:0007669"/>
    <property type="project" value="TreeGrafter"/>
</dbReference>
<evidence type="ECO:0000259" key="8">
    <source>
        <dbReference type="Pfam" id="PF01435"/>
    </source>
</evidence>
<reference evidence="9 10" key="1">
    <citation type="submission" date="2018-05" db="EMBL/GenBank/DDBJ databases">
        <title>Coraliomargarita sinensis sp. nov., isolated from a marine solar saltern.</title>
        <authorList>
            <person name="Zhou L.Y."/>
        </authorList>
    </citation>
    <scope>NUCLEOTIDE SEQUENCE [LARGE SCALE GENOMIC DNA]</scope>
    <source>
        <strain evidence="9 10">WN38</strain>
    </source>
</reference>
<dbReference type="PANTHER" id="PTHR22726:SF24">
    <property type="entry name" value="M48 FAMILY METALLOPEPTIDASE"/>
    <property type="match status" value="1"/>
</dbReference>